<evidence type="ECO:0000313" key="2">
    <source>
        <dbReference type="EMBL" id="KAK2964580.1"/>
    </source>
</evidence>
<evidence type="ECO:0000313" key="3">
    <source>
        <dbReference type="Proteomes" id="UP001281761"/>
    </source>
</evidence>
<keyword evidence="2" id="KW-0808">Transferase</keyword>
<feature type="region of interest" description="Disordered" evidence="1">
    <location>
        <begin position="340"/>
        <end position="363"/>
    </location>
</feature>
<evidence type="ECO:0000256" key="1">
    <source>
        <dbReference type="SAM" id="MobiDB-lite"/>
    </source>
</evidence>
<comment type="caution">
    <text evidence="2">The sequence shown here is derived from an EMBL/GenBank/DDBJ whole genome shotgun (WGS) entry which is preliminary data.</text>
</comment>
<dbReference type="Proteomes" id="UP001281761">
    <property type="component" value="Unassembled WGS sequence"/>
</dbReference>
<dbReference type="SUPFAM" id="SSF53383">
    <property type="entry name" value="PLP-dependent transferases"/>
    <property type="match status" value="1"/>
</dbReference>
<sequence>MYLDQREFLNIHPSLESVLNKVKVQRASNSRIQNDLVPFDLQHTVLPKPQVTKSVLDDFSSNLYGNTHSLNPSSSSTTKAVSDARKDILLYLGADPDRYSVIFTANKAAAFKLVIESFQFQEQSTVGFIGLRADSATFLAKSLLHSLNISSQALSSSDLNSFFRSKRASHPANNSAEEQAQKFPFKNLLLLSSVHSDTGQPCDSSELLKHQSEFSTDTLLVVDLDNSVGTLPHGISDLIQPNPPSRPSPLTFASLPGFFIVSLSLLVDFPTQLCAVIAKDDVLKTIERRAFAGGTVTIALACERFHQERPLQSSRFEDGTIPFLDIITVKHALAQVRSEDSLSVDEDDEDDEGWVGESSLDSSQLSLPPRSALIHHLADFTRQKLLSLRHTNSQQLVRVMSVPYSPLLRFTLLNKFGKEISPATVVKEAAEHSIFLEYPSCSLLNATLDTVSIPHFSPSSFSSPSEGDSASLLTGCRNGIVARFGRKTVVSDSSALIRFVYSWKDRDSCN</sequence>
<dbReference type="InterPro" id="IPR015421">
    <property type="entry name" value="PyrdxlP-dep_Trfase_major"/>
</dbReference>
<dbReference type="EC" id="2.8.1.9" evidence="2"/>
<dbReference type="InterPro" id="IPR015424">
    <property type="entry name" value="PyrdxlP-dep_Trfase"/>
</dbReference>
<keyword evidence="3" id="KW-1185">Reference proteome</keyword>
<gene>
    <name evidence="2" type="ORF">BLNAU_497</name>
</gene>
<dbReference type="Gene3D" id="3.40.640.10">
    <property type="entry name" value="Type I PLP-dependent aspartate aminotransferase-like (Major domain)"/>
    <property type="match status" value="1"/>
</dbReference>
<organism evidence="2 3">
    <name type="scientific">Blattamonas nauphoetae</name>
    <dbReference type="NCBI Taxonomy" id="2049346"/>
    <lineage>
        <taxon>Eukaryota</taxon>
        <taxon>Metamonada</taxon>
        <taxon>Preaxostyla</taxon>
        <taxon>Oxymonadida</taxon>
        <taxon>Blattamonas</taxon>
    </lineage>
</organism>
<feature type="compositionally biased region" description="Acidic residues" evidence="1">
    <location>
        <begin position="342"/>
        <end position="354"/>
    </location>
</feature>
<dbReference type="PANTHER" id="PTHR14237">
    <property type="entry name" value="MOLYBDOPTERIN COFACTOR SULFURASE MOSC"/>
    <property type="match status" value="1"/>
</dbReference>
<proteinExistence type="predicted"/>
<dbReference type="EMBL" id="JARBJD010000002">
    <property type="protein sequence ID" value="KAK2964580.1"/>
    <property type="molecule type" value="Genomic_DNA"/>
</dbReference>
<dbReference type="GO" id="GO:0008265">
    <property type="term" value="F:molybdenum cofactor sulfurtransferase activity"/>
    <property type="evidence" value="ECO:0007669"/>
    <property type="project" value="UniProtKB-EC"/>
</dbReference>
<protein>
    <submittedName>
        <fullName evidence="2">Molybdenum cofactor sulfurase</fullName>
        <ecNumber evidence="2">2.8.1.9</ecNumber>
    </submittedName>
</protein>
<accession>A0ABQ9YLQ2</accession>
<name>A0ABQ9YLQ2_9EUKA</name>
<reference evidence="2 3" key="1">
    <citation type="journal article" date="2022" name="bioRxiv">
        <title>Genomics of Preaxostyla Flagellates Illuminates Evolutionary Transitions and the Path Towards Mitochondrial Loss.</title>
        <authorList>
            <person name="Novak L.V.F."/>
            <person name="Treitli S.C."/>
            <person name="Pyrih J."/>
            <person name="Halakuc P."/>
            <person name="Pipaliya S.V."/>
            <person name="Vacek V."/>
            <person name="Brzon O."/>
            <person name="Soukal P."/>
            <person name="Eme L."/>
            <person name="Dacks J.B."/>
            <person name="Karnkowska A."/>
            <person name="Elias M."/>
            <person name="Hampl V."/>
        </authorList>
    </citation>
    <scope>NUCLEOTIDE SEQUENCE [LARGE SCALE GENOMIC DNA]</scope>
    <source>
        <strain evidence="2">NAU3</strain>
        <tissue evidence="2">Gut</tissue>
    </source>
</reference>
<dbReference type="PANTHER" id="PTHR14237:SF80">
    <property type="entry name" value="MOLYBDENUM COFACTOR SULFURASE"/>
    <property type="match status" value="1"/>
</dbReference>